<evidence type="ECO:0000256" key="2">
    <source>
        <dbReference type="ARBA" id="ARBA00023163"/>
    </source>
</evidence>
<keyword evidence="5" id="KW-1185">Reference proteome</keyword>
<dbReference type="PIRSF" id="PIRSF016838">
    <property type="entry name" value="PafC"/>
    <property type="match status" value="1"/>
</dbReference>
<dbReference type="PANTHER" id="PTHR34580:SF3">
    <property type="entry name" value="PROTEIN PAFB"/>
    <property type="match status" value="1"/>
</dbReference>
<proteinExistence type="predicted"/>
<name>A0ABR6GLK0_9BURK</name>
<dbReference type="PROSITE" id="PS51000">
    <property type="entry name" value="HTH_DEOR_2"/>
    <property type="match status" value="1"/>
</dbReference>
<comment type="caution">
    <text evidence="4">The sequence shown here is derived from an EMBL/GenBank/DDBJ whole genome shotgun (WGS) entry which is preliminary data.</text>
</comment>
<dbReference type="InterPro" id="IPR051534">
    <property type="entry name" value="CBASS_pafABC_assoc_protein"/>
</dbReference>
<organism evidence="4 5">
    <name type="scientific">Roseateles terrae</name>
    <dbReference type="NCBI Taxonomy" id="431060"/>
    <lineage>
        <taxon>Bacteria</taxon>
        <taxon>Pseudomonadati</taxon>
        <taxon>Pseudomonadota</taxon>
        <taxon>Betaproteobacteria</taxon>
        <taxon>Burkholderiales</taxon>
        <taxon>Sphaerotilaceae</taxon>
        <taxon>Roseateles</taxon>
    </lineage>
</organism>
<dbReference type="PROSITE" id="PS52050">
    <property type="entry name" value="WYL"/>
    <property type="match status" value="1"/>
</dbReference>
<dbReference type="InterPro" id="IPR028349">
    <property type="entry name" value="PafC-like"/>
</dbReference>
<dbReference type="Pfam" id="PF13280">
    <property type="entry name" value="WYL"/>
    <property type="match status" value="1"/>
</dbReference>
<dbReference type="InterPro" id="IPR001034">
    <property type="entry name" value="DeoR_HTH"/>
</dbReference>
<dbReference type="Pfam" id="PF08279">
    <property type="entry name" value="HTH_11"/>
    <property type="match status" value="1"/>
</dbReference>
<dbReference type="EMBL" id="JACHXO010000001">
    <property type="protein sequence ID" value="MBB3192984.1"/>
    <property type="molecule type" value="Genomic_DNA"/>
</dbReference>
<protein>
    <submittedName>
        <fullName evidence="4">DNA-binding transcriptional regulator YafY</fullName>
    </submittedName>
</protein>
<keyword evidence="4" id="KW-0238">DNA-binding</keyword>
<evidence type="ECO:0000313" key="5">
    <source>
        <dbReference type="Proteomes" id="UP000574369"/>
    </source>
</evidence>
<evidence type="ECO:0000313" key="4">
    <source>
        <dbReference type="EMBL" id="MBB3192984.1"/>
    </source>
</evidence>
<dbReference type="InterPro" id="IPR036390">
    <property type="entry name" value="WH_DNA-bd_sf"/>
</dbReference>
<evidence type="ECO:0000256" key="1">
    <source>
        <dbReference type="ARBA" id="ARBA00023015"/>
    </source>
</evidence>
<dbReference type="SUPFAM" id="SSF46785">
    <property type="entry name" value="Winged helix' DNA-binding domain"/>
    <property type="match status" value="1"/>
</dbReference>
<dbReference type="Proteomes" id="UP000574369">
    <property type="component" value="Unassembled WGS sequence"/>
</dbReference>
<gene>
    <name evidence="4" type="ORF">FHS28_000349</name>
</gene>
<evidence type="ECO:0000259" key="3">
    <source>
        <dbReference type="PROSITE" id="PS51000"/>
    </source>
</evidence>
<keyword evidence="1" id="KW-0805">Transcription regulation</keyword>
<dbReference type="InterPro" id="IPR013196">
    <property type="entry name" value="HTH_11"/>
</dbReference>
<accession>A0ABR6GLK0</accession>
<dbReference type="InterPro" id="IPR036388">
    <property type="entry name" value="WH-like_DNA-bd_sf"/>
</dbReference>
<sequence>MSRPASRVLALLELLQSRGQIDGATLAQELQVERRTVRRYIQTLEALGIPIQAERGRFGGYRLMPGYRLPPMMFSDDEALALGLGLLAVRQLGWAEASPAVASAQAKLERVLPTPLRKRQRGIAERIALDLTPTQDLAAPAVIAALGAAAFAQQRMRISYRDAQGDRSERDFDAYGLGFRGGHWYAVGLCGLRQALRSFRLDRIDTVTPLPQSFGRPESFDVLAHLQQSFVQVPRAHAVQLRVFAPLEALVRQPLAALSSAEQPGGHGPWCADAVSGG</sequence>
<feature type="domain" description="HTH deoR-type" evidence="3">
    <location>
        <begin position="4"/>
        <end position="59"/>
    </location>
</feature>
<keyword evidence="2" id="KW-0804">Transcription</keyword>
<dbReference type="RefSeq" id="WP_246409409.1">
    <property type="nucleotide sequence ID" value="NZ_JACHXO010000001.1"/>
</dbReference>
<dbReference type="InterPro" id="IPR026881">
    <property type="entry name" value="WYL_dom"/>
</dbReference>
<dbReference type="GO" id="GO:0003677">
    <property type="term" value="F:DNA binding"/>
    <property type="evidence" value="ECO:0007669"/>
    <property type="project" value="UniProtKB-KW"/>
</dbReference>
<reference evidence="4 5" key="1">
    <citation type="submission" date="2020-08" db="EMBL/GenBank/DDBJ databases">
        <title>Genomic Encyclopedia of Type Strains, Phase III (KMG-III): the genomes of soil and plant-associated and newly described type strains.</title>
        <authorList>
            <person name="Whitman W."/>
        </authorList>
    </citation>
    <scope>NUCLEOTIDE SEQUENCE [LARGE SCALE GENOMIC DNA]</scope>
    <source>
        <strain evidence="4 5">CECT 7247</strain>
    </source>
</reference>
<dbReference type="PANTHER" id="PTHR34580">
    <property type="match status" value="1"/>
</dbReference>
<dbReference type="Gene3D" id="1.10.10.10">
    <property type="entry name" value="Winged helix-like DNA-binding domain superfamily/Winged helix DNA-binding domain"/>
    <property type="match status" value="1"/>
</dbReference>